<keyword evidence="1" id="KW-0812">Transmembrane</keyword>
<dbReference type="SUPFAM" id="SSF49265">
    <property type="entry name" value="Fibronectin type III"/>
    <property type="match status" value="2"/>
</dbReference>
<sequence length="1353" mass="150959">MVGMENQSIIQVNSMKCKALIDSGSMISTVSDHVLKLMKPVPEVKDLDDFELSVSVAGGSKLPYIGYVEVEVQIPFLPGESFYVPMLVVPRSDYTNKVPVIVGTNILRLGMELVHCLDDDISIPKQWDVAFSSIQDNSSGVVRSSNRRPFKLFPSSVMTISGIVKLKGDVNTETLVTENRSILSELSDQVVVCPRVVSVKGNGKQRVPVRICNITAKPVVIKPKTVLCELSGVTVVRDGFGEQTLSDGEIINEGKESLKELGINVREDLPDNTKGQLKEMWADDCNVFINSTVNITCQLDVSYDKSNSSSLFFIRDKIPLANKHIIVVNQTTAVLQHVVTTDDIKNNIYCKAKNAPLVHGYNLPYAKIELTYIDYYPQEIVNFSCIWEGLEASSLQCFWEHPVEYKTKNVEVSLEWKNNSNNSFQNTCSGVLNKTRCEHIQGNIHGSNQFFRINVTNTKLSTTTTTLIEKGYPNDIRNLYGKPYKMENLTILEKNTTVIQLKWDTKELATNIDNTPRMEFTIKYIVENEKRAVKSLTTSVLIPDLQIYSLYQFEVFAHYKDLVDHTRPIGLPSDSVYLPARTAQDIAKCPPRVTVGAYEYAEEVNSNVRNITVYWQNFDEMNENGPIVEFDVILESTGGEPISHRVNSSSHHTFTHMQSVKNGIVRIKAGTTVGMSDPSNPVYIQKANSIQPPAFLLEKLNTDIVGNQIYLISWETRYFKGVNNYTIYWCERTNGCEIQWKTISVEETSYTVLHLDKEKNYLFGVSMDSENASTGFSWKSCYYMRNEVPPKPNSVNVQNRDQQSITVIWTRPGTCERSPFVKFYILFWCQLAKTDAECIFGTNTSTRVNTSITEVQMQYKIRNLKSGTGYVVWLMAVSSAGQQSVEGEKNYNVTTIEPSQPETSFKYLGVAIGIPVAFILLVIIILAAQIRFDLCGKIKELVKPFDIDVPTISRNDKSVMYKPCTLKLGLNGHDNKALDLSSEDNRHHVQTISESVFNEELIGSSLNSQTFTIDETTLNTNQHGETGYCSPDDITGVNNTSIQYQRSVSIPDDPAPENSSSSSFPISCLTNQHEAKTNQRPEDILEGFASSSVINFENTSSHLSHSSLSIQNNEIQLEIDSEEEEIQGDNKGDSIQNNSLTAISSNSGYVSDKCFLDKAPALFSSGIGTCSPVEINSNSSSESMEFLDKRSFHAKGIDGKTSINIIEDQDYSVLHSHLVPPPDESPSITSPLLISTNNNVMLSCDDNVNHVHNPIHSIKNNIANDLSHLILEGKINNGSQIMPECIHPATNNTNDDEEEVVLDSLSNENDIDIINSSTNNNIDGYVSHHYLVKPHSGGYGNNLCDPYVQGEIT</sequence>
<evidence type="ECO:0000256" key="1">
    <source>
        <dbReference type="SAM" id="Phobius"/>
    </source>
</evidence>
<dbReference type="EMBL" id="UYJE01009225">
    <property type="protein sequence ID" value="VDI71340.1"/>
    <property type="molecule type" value="Genomic_DNA"/>
</dbReference>
<dbReference type="InterPro" id="IPR003961">
    <property type="entry name" value="FN3_dom"/>
</dbReference>
<accession>A0A8B6GZ36</accession>
<evidence type="ECO:0000313" key="3">
    <source>
        <dbReference type="EMBL" id="VDI71340.1"/>
    </source>
</evidence>
<dbReference type="InterPro" id="IPR036116">
    <property type="entry name" value="FN3_sf"/>
</dbReference>
<evidence type="ECO:0000259" key="2">
    <source>
        <dbReference type="PROSITE" id="PS50853"/>
    </source>
</evidence>
<keyword evidence="3" id="KW-0675">Receptor</keyword>
<feature type="domain" description="Fibronectin type-III" evidence="2">
    <location>
        <begin position="485"/>
        <end position="585"/>
    </location>
</feature>
<feature type="transmembrane region" description="Helical" evidence="1">
    <location>
        <begin position="907"/>
        <end position="928"/>
    </location>
</feature>
<feature type="domain" description="Fibronectin type-III" evidence="2">
    <location>
        <begin position="791"/>
        <end position="898"/>
    </location>
</feature>
<dbReference type="PROSITE" id="PS50853">
    <property type="entry name" value="FN3"/>
    <property type="match status" value="2"/>
</dbReference>
<dbReference type="CDD" id="cd00303">
    <property type="entry name" value="retropepsin_like"/>
    <property type="match status" value="1"/>
</dbReference>
<dbReference type="OrthoDB" id="6084143at2759"/>
<dbReference type="Gene3D" id="2.60.40.10">
    <property type="entry name" value="Immunoglobulins"/>
    <property type="match status" value="4"/>
</dbReference>
<proteinExistence type="predicted"/>
<organism evidence="3 4">
    <name type="scientific">Mytilus galloprovincialis</name>
    <name type="common">Mediterranean mussel</name>
    <dbReference type="NCBI Taxonomy" id="29158"/>
    <lineage>
        <taxon>Eukaryota</taxon>
        <taxon>Metazoa</taxon>
        <taxon>Spiralia</taxon>
        <taxon>Lophotrochozoa</taxon>
        <taxon>Mollusca</taxon>
        <taxon>Bivalvia</taxon>
        <taxon>Autobranchia</taxon>
        <taxon>Pteriomorphia</taxon>
        <taxon>Mytilida</taxon>
        <taxon>Mytiloidea</taxon>
        <taxon>Mytilidae</taxon>
        <taxon>Mytilinae</taxon>
        <taxon>Mytilus</taxon>
    </lineage>
</organism>
<keyword evidence="1" id="KW-1133">Transmembrane helix</keyword>
<dbReference type="Gene3D" id="2.40.70.10">
    <property type="entry name" value="Acid Proteases"/>
    <property type="match status" value="1"/>
</dbReference>
<dbReference type="InterPro" id="IPR021109">
    <property type="entry name" value="Peptidase_aspartic_dom_sf"/>
</dbReference>
<dbReference type="CDD" id="cd00063">
    <property type="entry name" value="FN3"/>
    <property type="match status" value="2"/>
</dbReference>
<reference evidence="3" key="1">
    <citation type="submission" date="2018-11" db="EMBL/GenBank/DDBJ databases">
        <authorList>
            <person name="Alioto T."/>
            <person name="Alioto T."/>
        </authorList>
    </citation>
    <scope>NUCLEOTIDE SEQUENCE</scope>
</reference>
<gene>
    <name evidence="3" type="ORF">MGAL_10B071361</name>
</gene>
<dbReference type="Pfam" id="PF00041">
    <property type="entry name" value="fn3"/>
    <property type="match status" value="1"/>
</dbReference>
<comment type="caution">
    <text evidence="3">The sequence shown here is derived from an EMBL/GenBank/DDBJ whole genome shotgun (WGS) entry which is preliminary data.</text>
</comment>
<dbReference type="InterPro" id="IPR013783">
    <property type="entry name" value="Ig-like_fold"/>
</dbReference>
<dbReference type="Proteomes" id="UP000596742">
    <property type="component" value="Unassembled WGS sequence"/>
</dbReference>
<protein>
    <submittedName>
        <fullName evidence="3">Cytokine receptor domeless</fullName>
    </submittedName>
</protein>
<keyword evidence="4" id="KW-1185">Reference proteome</keyword>
<evidence type="ECO:0000313" key="4">
    <source>
        <dbReference type="Proteomes" id="UP000596742"/>
    </source>
</evidence>
<name>A0A8B6GZ36_MYTGA</name>
<keyword evidence="1" id="KW-0472">Membrane</keyword>
<dbReference type="SMART" id="SM00060">
    <property type="entry name" value="FN3"/>
    <property type="match status" value="3"/>
</dbReference>